<gene>
    <name evidence="6" type="ORF">ASEP1449_LOCUS12721</name>
</gene>
<feature type="region of interest" description="Disordered" evidence="3">
    <location>
        <begin position="353"/>
        <end position="375"/>
    </location>
</feature>
<dbReference type="InterPro" id="IPR003829">
    <property type="entry name" value="Pirin_N_dom"/>
</dbReference>
<accession>A0A7S2UL16</accession>
<dbReference type="PANTHER" id="PTHR13903:SF8">
    <property type="entry name" value="PIRIN"/>
    <property type="match status" value="1"/>
</dbReference>
<dbReference type="AlphaFoldDB" id="A0A7S2UL16"/>
<reference evidence="6" key="1">
    <citation type="submission" date="2021-01" db="EMBL/GenBank/DDBJ databases">
        <authorList>
            <person name="Corre E."/>
            <person name="Pelletier E."/>
            <person name="Niang G."/>
            <person name="Scheremetjew M."/>
            <person name="Finn R."/>
            <person name="Kale V."/>
            <person name="Holt S."/>
            <person name="Cochrane G."/>
            <person name="Meng A."/>
            <person name="Brown T."/>
            <person name="Cohen L."/>
        </authorList>
    </citation>
    <scope>NUCLEOTIDE SEQUENCE</scope>
    <source>
        <strain evidence="6">CCMP2084</strain>
    </source>
</reference>
<proteinExistence type="inferred from homology"/>
<evidence type="ECO:0008006" key="7">
    <source>
        <dbReference type="Google" id="ProtNLM"/>
    </source>
</evidence>
<sequence length="375" mass="41705">MRSPILTQTALPTSGPYPTQDPFLFCVYHKDQYPPAINDKMEAPRQGNGQDFNPDAPYRMYHGDRIPGFPQHPHRGFETITATIDGIIDHADSVGNAGRYGMGDLQWMTAGSGVVHSETFPLIHQHKDNPTSFFQIWLNLPARSKMTDPSFAMFWAPDVPKYTSPDGKASVTLFAGNNYFGIQADQRNHEPPPDSWASDPANDVAIFHITLQPGGTLVLPKSNEDNVNRSLFLIEGAKQNKVVIQYKDDDKGSSSTSSSSPQTTVVNQPVILGLDSSQDVILELPESSETNSEFLMLQGKPINEPVARYGPFVMNTQAEIRQAFQDYGKTKFGGWPWPRDDMVFSRDKERFAHLKGVETGPPEDKDTCTEEEGNK</sequence>
<dbReference type="CDD" id="cd02909">
    <property type="entry name" value="cupin_pirin_N"/>
    <property type="match status" value="1"/>
</dbReference>
<evidence type="ECO:0000256" key="1">
    <source>
        <dbReference type="ARBA" id="ARBA00008416"/>
    </source>
</evidence>
<comment type="similarity">
    <text evidence="1 2">Belongs to the pirin family.</text>
</comment>
<dbReference type="EMBL" id="HBHQ01018952">
    <property type="protein sequence ID" value="CAD9820888.1"/>
    <property type="molecule type" value="Transcribed_RNA"/>
</dbReference>
<dbReference type="Pfam" id="PF02678">
    <property type="entry name" value="Pirin"/>
    <property type="match status" value="1"/>
</dbReference>
<dbReference type="InterPro" id="IPR012093">
    <property type="entry name" value="Pirin"/>
</dbReference>
<dbReference type="InterPro" id="IPR014710">
    <property type="entry name" value="RmlC-like_jellyroll"/>
</dbReference>
<dbReference type="PANTHER" id="PTHR13903">
    <property type="entry name" value="PIRIN-RELATED"/>
    <property type="match status" value="1"/>
</dbReference>
<organism evidence="6">
    <name type="scientific">Attheya septentrionalis</name>
    <dbReference type="NCBI Taxonomy" id="420275"/>
    <lineage>
        <taxon>Eukaryota</taxon>
        <taxon>Sar</taxon>
        <taxon>Stramenopiles</taxon>
        <taxon>Ochrophyta</taxon>
        <taxon>Bacillariophyta</taxon>
        <taxon>Coscinodiscophyceae</taxon>
        <taxon>Chaetocerotophycidae</taxon>
        <taxon>Chaetocerotales</taxon>
        <taxon>Attheyaceae</taxon>
        <taxon>Attheya</taxon>
    </lineage>
</organism>
<dbReference type="InterPro" id="IPR011051">
    <property type="entry name" value="RmlC_Cupin_sf"/>
</dbReference>
<dbReference type="Gene3D" id="2.60.120.10">
    <property type="entry name" value="Jelly Rolls"/>
    <property type="match status" value="2"/>
</dbReference>
<protein>
    <recommendedName>
        <fullName evidence="7">Pirin N-terminal domain-containing protein</fullName>
    </recommendedName>
</protein>
<evidence type="ECO:0000256" key="3">
    <source>
        <dbReference type="SAM" id="MobiDB-lite"/>
    </source>
</evidence>
<evidence type="ECO:0000256" key="2">
    <source>
        <dbReference type="RuleBase" id="RU003457"/>
    </source>
</evidence>
<dbReference type="InterPro" id="IPR008778">
    <property type="entry name" value="Pirin_C_dom"/>
</dbReference>
<feature type="domain" description="Pirin C-terminal" evidence="5">
    <location>
        <begin position="209"/>
        <end position="333"/>
    </location>
</feature>
<evidence type="ECO:0000313" key="6">
    <source>
        <dbReference type="EMBL" id="CAD9820888.1"/>
    </source>
</evidence>
<name>A0A7S2UL16_9STRA</name>
<evidence type="ECO:0000259" key="5">
    <source>
        <dbReference type="Pfam" id="PF05726"/>
    </source>
</evidence>
<feature type="domain" description="Pirin N-terminal" evidence="4">
    <location>
        <begin position="60"/>
        <end position="138"/>
    </location>
</feature>
<dbReference type="Pfam" id="PF05726">
    <property type="entry name" value="Pirin_C"/>
    <property type="match status" value="1"/>
</dbReference>
<dbReference type="SUPFAM" id="SSF51182">
    <property type="entry name" value="RmlC-like cupins"/>
    <property type="match status" value="1"/>
</dbReference>
<evidence type="ECO:0000259" key="4">
    <source>
        <dbReference type="Pfam" id="PF02678"/>
    </source>
</evidence>